<dbReference type="AlphaFoldDB" id="A0AAW2F923"/>
<accession>A0AAW2F923</accession>
<dbReference type="Gene3D" id="2.40.70.10">
    <property type="entry name" value="Acid Proteases"/>
    <property type="match status" value="1"/>
</dbReference>
<evidence type="ECO:0000256" key="1">
    <source>
        <dbReference type="SAM" id="MobiDB-lite"/>
    </source>
</evidence>
<keyword evidence="3" id="KW-1185">Reference proteome</keyword>
<reference evidence="2 3" key="1">
    <citation type="submission" date="2023-03" db="EMBL/GenBank/DDBJ databases">
        <title>High recombination rates correlate with genetic variation in Cardiocondyla obscurior ants.</title>
        <authorList>
            <person name="Errbii M."/>
        </authorList>
    </citation>
    <scope>NUCLEOTIDE SEQUENCE [LARGE SCALE GENOMIC DNA]</scope>
    <source>
        <strain evidence="2">Alpha-2009</strain>
        <tissue evidence="2">Whole body</tissue>
    </source>
</reference>
<dbReference type="SUPFAM" id="SSF50630">
    <property type="entry name" value="Acid proteases"/>
    <property type="match status" value="1"/>
</dbReference>
<evidence type="ECO:0000313" key="2">
    <source>
        <dbReference type="EMBL" id="KAL0111266.1"/>
    </source>
</evidence>
<comment type="caution">
    <text evidence="2">The sequence shown here is derived from an EMBL/GenBank/DDBJ whole genome shotgun (WGS) entry which is preliminary data.</text>
</comment>
<evidence type="ECO:0008006" key="4">
    <source>
        <dbReference type="Google" id="ProtNLM"/>
    </source>
</evidence>
<proteinExistence type="predicted"/>
<evidence type="ECO:0000313" key="3">
    <source>
        <dbReference type="Proteomes" id="UP001430953"/>
    </source>
</evidence>
<dbReference type="Proteomes" id="UP001430953">
    <property type="component" value="Unassembled WGS sequence"/>
</dbReference>
<dbReference type="EMBL" id="JADYXP020000013">
    <property type="protein sequence ID" value="KAL0111266.1"/>
    <property type="molecule type" value="Genomic_DNA"/>
</dbReference>
<dbReference type="InterPro" id="IPR021109">
    <property type="entry name" value="Peptidase_aspartic_dom_sf"/>
</dbReference>
<organism evidence="2 3">
    <name type="scientific">Cardiocondyla obscurior</name>
    <dbReference type="NCBI Taxonomy" id="286306"/>
    <lineage>
        <taxon>Eukaryota</taxon>
        <taxon>Metazoa</taxon>
        <taxon>Ecdysozoa</taxon>
        <taxon>Arthropoda</taxon>
        <taxon>Hexapoda</taxon>
        <taxon>Insecta</taxon>
        <taxon>Pterygota</taxon>
        <taxon>Neoptera</taxon>
        <taxon>Endopterygota</taxon>
        <taxon>Hymenoptera</taxon>
        <taxon>Apocrita</taxon>
        <taxon>Aculeata</taxon>
        <taxon>Formicoidea</taxon>
        <taxon>Formicidae</taxon>
        <taxon>Myrmicinae</taxon>
        <taxon>Cardiocondyla</taxon>
    </lineage>
</organism>
<name>A0AAW2F923_9HYME</name>
<protein>
    <recommendedName>
        <fullName evidence="4">Retropepsins domain-containing protein</fullName>
    </recommendedName>
</protein>
<feature type="region of interest" description="Disordered" evidence="1">
    <location>
        <begin position="285"/>
        <end position="310"/>
    </location>
</feature>
<gene>
    <name evidence="2" type="ORF">PUN28_012870</name>
</gene>
<sequence length="377" mass="42861">MSQRIELEIRPVTVNLDRHSHVPTIQVKLNNQNRNATFMLDTGSGPNIIKENLISDKLKIDYGNILRLNGINDYPVYTLGRVIIPLFIKQVIFHIVSKDFPISQAGILGNDFFKQTNSRIDYAEGHLEISGERISFSTPETITVPPQGESLFFVRISNPEIEVGYVPRMKVVHGIYLGDTVATNEDGKTYLNIISTLSEPIEVQVPTIQLLPLSEMQVGNIEKNNEEWQTVEMSRDSEVKKIYDEENHDSNDLCHQDFIDEKFLEDKIQKKIKKREKNKIKITQEKDAKTSPGKNLNEINDGGNFQTPSKEEKYINLIAQEKDARTSPGNIINKEVNLQASQKKSKISKNSTPINHKKGNFQTSLRDLTSSDLKMIL</sequence>
<feature type="compositionally biased region" description="Polar residues" evidence="1">
    <location>
        <begin position="292"/>
        <end position="308"/>
    </location>
</feature>